<dbReference type="Ensembl" id="ENSCPBT00000047301.1">
    <property type="protein sequence ID" value="ENSCPBP00000040371.1"/>
    <property type="gene ID" value="ENSCPBG00000027754.1"/>
</dbReference>
<dbReference type="OMA" id="FLYLDRW"/>
<organism evidence="1 2">
    <name type="scientific">Chrysemys picta bellii</name>
    <name type="common">Western painted turtle</name>
    <name type="synonym">Emys bellii</name>
    <dbReference type="NCBI Taxonomy" id="8478"/>
    <lineage>
        <taxon>Eukaryota</taxon>
        <taxon>Metazoa</taxon>
        <taxon>Chordata</taxon>
        <taxon>Craniata</taxon>
        <taxon>Vertebrata</taxon>
        <taxon>Euteleostomi</taxon>
        <taxon>Archelosauria</taxon>
        <taxon>Testudinata</taxon>
        <taxon>Testudines</taxon>
        <taxon>Cryptodira</taxon>
        <taxon>Durocryptodira</taxon>
        <taxon>Testudinoidea</taxon>
        <taxon>Emydidae</taxon>
        <taxon>Chrysemys</taxon>
    </lineage>
</organism>
<dbReference type="AlphaFoldDB" id="A0A8C3IXT7"/>
<proteinExistence type="predicted"/>
<reference evidence="1" key="2">
    <citation type="submission" date="2025-09" db="UniProtKB">
        <authorList>
            <consortium name="Ensembl"/>
        </authorList>
    </citation>
    <scope>IDENTIFICATION</scope>
</reference>
<accession>A0A8C3IXT7</accession>
<dbReference type="Proteomes" id="UP000694380">
    <property type="component" value="Unplaced"/>
</dbReference>
<dbReference type="GeneTree" id="ENSGT01030000235289"/>
<name>A0A8C3IXT7_CHRPI</name>
<keyword evidence="2" id="KW-1185">Reference proteome</keyword>
<protein>
    <submittedName>
        <fullName evidence="1">Uncharacterized protein</fullName>
    </submittedName>
</protein>
<sequence length="155" mass="17346">MSARSSASSSSCWILRNLVRLTLDNIRNAPKCTNMGNTHSGLQFLDMLLATLQCQLLCLIQTELQVLHCLVQVLLHPLQVGAGAAGMAQLDLHFIQIPLHLLLYIQGALHGLHNSDMVPLHLINFLIFLSNLPVNFRLYLVQLKLDAEDFALFMF</sequence>
<evidence type="ECO:0000313" key="1">
    <source>
        <dbReference type="Ensembl" id="ENSCPBP00000040371.1"/>
    </source>
</evidence>
<reference evidence="1" key="1">
    <citation type="submission" date="2025-08" db="UniProtKB">
        <authorList>
            <consortium name="Ensembl"/>
        </authorList>
    </citation>
    <scope>IDENTIFICATION</scope>
</reference>
<evidence type="ECO:0000313" key="2">
    <source>
        <dbReference type="Proteomes" id="UP000694380"/>
    </source>
</evidence>